<feature type="domain" description="Amidase" evidence="1">
    <location>
        <begin position="29"/>
        <end position="456"/>
    </location>
</feature>
<dbReference type="InterPro" id="IPR000120">
    <property type="entry name" value="Amidase"/>
</dbReference>
<dbReference type="Pfam" id="PF01425">
    <property type="entry name" value="Amidase"/>
    <property type="match status" value="1"/>
</dbReference>
<keyword evidence="2" id="KW-0378">Hydrolase</keyword>
<dbReference type="EMBL" id="JACHKZ010000012">
    <property type="protein sequence ID" value="MBB6578167.1"/>
    <property type="molecule type" value="Genomic_DNA"/>
</dbReference>
<dbReference type="PANTHER" id="PTHR11895:SF76">
    <property type="entry name" value="INDOLEACETAMIDE HYDROLASE"/>
    <property type="match status" value="1"/>
</dbReference>
<accession>A0ABR6RG78</accession>
<dbReference type="SUPFAM" id="SSF75304">
    <property type="entry name" value="Amidase signature (AS) enzymes"/>
    <property type="match status" value="1"/>
</dbReference>
<dbReference type="NCBIfam" id="NF005686">
    <property type="entry name" value="PRK07486.1"/>
    <property type="match status" value="1"/>
</dbReference>
<name>A0ABR6RG78_9BURK</name>
<sequence length="484" mass="52294">MPNLPAQITDLSGVALSAAIHARKVSCVEVLHAYLAQIDALNPQVNAIVALQDRETLLAQAQRLDLEMAQGCSRGLLHGIPQAPKDILPVQGMVTTRGSPLFVGQVSEADAIHFERMRASGAVFVGRTNSPEFGLGGHTYNPVYGATRNAWVPTRSAGGSSGGAAVATALHMLPFADGSDMMGSLRTPAAFNNVYGFRPSLGAVPYGPAEELFLQQYSTNGPMARNVPDLALQMQVMAGGDARTPLAREWPAGAFPVEGLERDFQGAHIGWLGDWGGHLAMEPGLLAQQEAALEHFRSLGAVVEPAVLDFDLEQLWEAWLDLRSLQVAGGNLALYTDPAKRSLLKPEAVWEIERGMRLSGMRIYEAAKVRSSWYLQLQGLLERFDYLVMPCTQVYPFAVELDWPHTVGEREMDTYHRWMEVVIAATMAGLPALAVPAGINAQGLPAGIQIVGGLRADWPVLQLGHAYDEASGYSQLRSPLLESI</sequence>
<comment type="caution">
    <text evidence="2">The sequence shown here is derived from an EMBL/GenBank/DDBJ whole genome shotgun (WGS) entry which is preliminary data.</text>
</comment>
<dbReference type="Proteomes" id="UP000562492">
    <property type="component" value="Unassembled WGS sequence"/>
</dbReference>
<dbReference type="InterPro" id="IPR036928">
    <property type="entry name" value="AS_sf"/>
</dbReference>
<gene>
    <name evidence="2" type="ORF">HNP33_002247</name>
</gene>
<dbReference type="GO" id="GO:0004040">
    <property type="term" value="F:amidase activity"/>
    <property type="evidence" value="ECO:0007669"/>
    <property type="project" value="UniProtKB-EC"/>
</dbReference>
<organism evidence="2 3">
    <name type="scientific">Comamonas odontotermitis</name>
    <dbReference type="NCBI Taxonomy" id="379895"/>
    <lineage>
        <taxon>Bacteria</taxon>
        <taxon>Pseudomonadati</taxon>
        <taxon>Pseudomonadota</taxon>
        <taxon>Betaproteobacteria</taxon>
        <taxon>Burkholderiales</taxon>
        <taxon>Comamonadaceae</taxon>
        <taxon>Comamonas</taxon>
    </lineage>
</organism>
<dbReference type="InterPro" id="IPR023631">
    <property type="entry name" value="Amidase_dom"/>
</dbReference>
<dbReference type="Gene3D" id="3.90.1300.10">
    <property type="entry name" value="Amidase signature (AS) domain"/>
    <property type="match status" value="1"/>
</dbReference>
<evidence type="ECO:0000313" key="2">
    <source>
        <dbReference type="EMBL" id="MBB6578167.1"/>
    </source>
</evidence>
<dbReference type="EC" id="3.5.1.4" evidence="2"/>
<dbReference type="PANTHER" id="PTHR11895">
    <property type="entry name" value="TRANSAMIDASE"/>
    <property type="match status" value="1"/>
</dbReference>
<protein>
    <submittedName>
        <fullName evidence="2">Amidase</fullName>
        <ecNumber evidence="2">3.5.1.4</ecNumber>
    </submittedName>
</protein>
<keyword evidence="3" id="KW-1185">Reference proteome</keyword>
<proteinExistence type="predicted"/>
<reference evidence="2 3" key="1">
    <citation type="submission" date="2020-08" db="EMBL/GenBank/DDBJ databases">
        <title>Functional genomics of gut bacteria from endangered species of beetles.</title>
        <authorList>
            <person name="Carlos-Shanley C."/>
        </authorList>
    </citation>
    <scope>NUCLEOTIDE SEQUENCE [LARGE SCALE GENOMIC DNA]</scope>
    <source>
        <strain evidence="2 3">S00124</strain>
    </source>
</reference>
<dbReference type="RefSeq" id="WP_184708443.1">
    <property type="nucleotide sequence ID" value="NZ_JACHKZ010000012.1"/>
</dbReference>
<evidence type="ECO:0000313" key="3">
    <source>
        <dbReference type="Proteomes" id="UP000562492"/>
    </source>
</evidence>
<evidence type="ECO:0000259" key="1">
    <source>
        <dbReference type="Pfam" id="PF01425"/>
    </source>
</evidence>